<reference evidence="3" key="1">
    <citation type="journal article" date="2019" name="Int. J. Syst. Evol. Microbiol.">
        <title>The Global Catalogue of Microorganisms (GCM) 10K type strain sequencing project: providing services to taxonomists for standard genome sequencing and annotation.</title>
        <authorList>
            <consortium name="The Broad Institute Genomics Platform"/>
            <consortium name="The Broad Institute Genome Sequencing Center for Infectious Disease"/>
            <person name="Wu L."/>
            <person name="Ma J."/>
        </authorList>
    </citation>
    <scope>NUCLEOTIDE SEQUENCE [LARGE SCALE GENOMIC DNA]</scope>
    <source>
        <strain evidence="3">JCM 17017</strain>
    </source>
</reference>
<name>A0ABP7HK89_9PSEU</name>
<feature type="coiled-coil region" evidence="1">
    <location>
        <begin position="3"/>
        <end position="30"/>
    </location>
</feature>
<keyword evidence="1" id="KW-0175">Coiled coil</keyword>
<gene>
    <name evidence="2" type="ORF">GCM10022380_11270</name>
</gene>
<keyword evidence="3" id="KW-1185">Reference proteome</keyword>
<dbReference type="Proteomes" id="UP001501624">
    <property type="component" value="Unassembled WGS sequence"/>
</dbReference>
<proteinExistence type="predicted"/>
<evidence type="ECO:0000313" key="3">
    <source>
        <dbReference type="Proteomes" id="UP001501624"/>
    </source>
</evidence>
<evidence type="ECO:0000256" key="1">
    <source>
        <dbReference type="SAM" id="Coils"/>
    </source>
</evidence>
<dbReference type="EMBL" id="BAABCM010000001">
    <property type="protein sequence ID" value="GAA3795918.1"/>
    <property type="molecule type" value="Genomic_DNA"/>
</dbReference>
<accession>A0ABP7HK89</accession>
<comment type="caution">
    <text evidence="2">The sequence shown here is derived from an EMBL/GenBank/DDBJ whole genome shotgun (WGS) entry which is preliminary data.</text>
</comment>
<dbReference type="RefSeq" id="WP_272881799.1">
    <property type="nucleotide sequence ID" value="NZ_BAABCM010000001.1"/>
</dbReference>
<protein>
    <submittedName>
        <fullName evidence="2">Uncharacterized protein</fullName>
    </submittedName>
</protein>
<organism evidence="2 3">
    <name type="scientific">Amycolatopsis tucumanensis</name>
    <dbReference type="NCBI Taxonomy" id="401106"/>
    <lineage>
        <taxon>Bacteria</taxon>
        <taxon>Bacillati</taxon>
        <taxon>Actinomycetota</taxon>
        <taxon>Actinomycetes</taxon>
        <taxon>Pseudonocardiales</taxon>
        <taxon>Pseudonocardiaceae</taxon>
        <taxon>Amycolatopsis</taxon>
    </lineage>
</organism>
<evidence type="ECO:0000313" key="2">
    <source>
        <dbReference type="EMBL" id="GAA3795918.1"/>
    </source>
</evidence>
<sequence>MIEAEAEALERRVERRLDATQARLDRLAARGVDPPAAVRDGER</sequence>